<feature type="transmembrane region" description="Helical" evidence="1">
    <location>
        <begin position="9"/>
        <end position="28"/>
    </location>
</feature>
<dbReference type="EMBL" id="UAVB01000001">
    <property type="protein sequence ID" value="SQA18724.1"/>
    <property type="molecule type" value="Genomic_DNA"/>
</dbReference>
<dbReference type="Proteomes" id="UP000250200">
    <property type="component" value="Unassembled WGS sequence"/>
</dbReference>
<evidence type="ECO:0000313" key="4">
    <source>
        <dbReference type="Proteomes" id="UP000250200"/>
    </source>
</evidence>
<proteinExistence type="predicted"/>
<evidence type="ECO:0000313" key="3">
    <source>
        <dbReference type="EMBL" id="SUN67334.1"/>
    </source>
</evidence>
<organism evidence="2 4">
    <name type="scientific">Streptococcus agalactiae</name>
    <dbReference type="NCBI Taxonomy" id="1311"/>
    <lineage>
        <taxon>Bacteria</taxon>
        <taxon>Bacillati</taxon>
        <taxon>Bacillota</taxon>
        <taxon>Bacilli</taxon>
        <taxon>Lactobacillales</taxon>
        <taxon>Streptococcaceae</taxon>
        <taxon>Streptococcus</taxon>
    </lineage>
</organism>
<keyword evidence="1" id="KW-0472">Membrane</keyword>
<evidence type="ECO:0000256" key="1">
    <source>
        <dbReference type="SAM" id="Phobius"/>
    </source>
</evidence>
<dbReference type="EMBL" id="UHEW01000007">
    <property type="protein sequence ID" value="SUN67334.1"/>
    <property type="molecule type" value="Genomic_DNA"/>
</dbReference>
<accession>A0A0H1YYM1</accession>
<sequence length="481" mass="57006">MGRLMRGKVIYGTTLIGLFLFLFFYFWIPKHHIERIHHHRIKQVDAKSDLTGFKTHLPIISIDTKQQAIPLVTKEGGKYVKARDNINVDIELRDSPSRSHHLSEKPRIRTKGLISYRGNSSRYFDKKSLKVKFVTNKLKEKKHRLAGMPKESEWVLHGPFLDRTLLRNYLSYNIAGEIMSYTPNVRYCELFVNGEYQGVYLAVENIEQGEQRVPIEKSDKKLHKTPYIVAWDREHKAKQKLDNYVHYTHQSGISALDVKYPGKQRLTSKQLEFINKDINHIEKVLYSYDFSQYPKYIDRESFANYFVINEFFRNVDAGKFSTYLYKDLRDRAKLVVWDFNNAFDNQIEGRVDEADFTLTDAPWFNMLIKDKAFIDLVVHRYKELRKGVLATEYLSNYIDETRHFLGPAIDRNYKKWGYVFDLKNTDPRNYLLPTERNVTSYHKSVEQLKDFIKKRGRWMDRNIETLYQYSAPSKNTNTLLE</sequence>
<comment type="caution">
    <text evidence="2">The sequence shown here is derived from an EMBL/GenBank/DDBJ whole genome shotgun (WGS) entry which is preliminary data.</text>
</comment>
<keyword evidence="1" id="KW-0812">Transmembrane</keyword>
<reference evidence="4 5" key="1">
    <citation type="submission" date="2018-06" db="EMBL/GenBank/DDBJ databases">
        <authorList>
            <consortium name="Pathogen Informatics"/>
            <person name="Doyle S."/>
        </authorList>
    </citation>
    <scope>NUCLEOTIDE SEQUENCE [LARGE SCALE GENOMIC DNA]</scope>
    <source>
        <strain evidence="2 4">NCTC8181</strain>
        <strain evidence="3 5">NCTC9828</strain>
    </source>
</reference>
<evidence type="ECO:0000313" key="5">
    <source>
        <dbReference type="Proteomes" id="UP000255140"/>
    </source>
</evidence>
<keyword evidence="1" id="KW-1133">Transmembrane helix</keyword>
<protein>
    <submittedName>
        <fullName evidence="2">CotH protein</fullName>
    </submittedName>
</protein>
<dbReference type="InterPro" id="IPR014867">
    <property type="entry name" value="Spore_coat_CotH_CotH2/3/7"/>
</dbReference>
<gene>
    <name evidence="2" type="ORF">NCTC8181_01775</name>
    <name evidence="3" type="ORF">NCTC9828_02373</name>
</gene>
<dbReference type="Proteomes" id="UP000255140">
    <property type="component" value="Unassembled WGS sequence"/>
</dbReference>
<dbReference type="AlphaFoldDB" id="A0A0H1YYM1"/>
<evidence type="ECO:0000313" key="2">
    <source>
        <dbReference type="EMBL" id="SQA18724.1"/>
    </source>
</evidence>
<dbReference type="RefSeq" id="WP_000533124.1">
    <property type="nucleotide sequence ID" value="NZ_CP026082.1"/>
</dbReference>
<name>A0A0H1YYM1_STRAG</name>
<dbReference type="Pfam" id="PF08757">
    <property type="entry name" value="CotH"/>
    <property type="match status" value="1"/>
</dbReference>